<evidence type="ECO:0000256" key="5">
    <source>
        <dbReference type="PROSITE-ProRule" id="PRU00418"/>
    </source>
</evidence>
<evidence type="ECO:0000256" key="3">
    <source>
        <dbReference type="ARBA" id="ARBA00022679"/>
    </source>
</evidence>
<proteinExistence type="predicted"/>
<sequence>MKEKINTELDSMAIILHAGNAKSCAFEAMMEVKQGNVESYNDKYQEARKEIVLAKKAHAELLRKLSAAECMENIDLLLVHAEGHLSSTDIAVELIGDIGELYKWKENLYG</sequence>
<keyword evidence="8" id="KW-1185">Reference proteome</keyword>
<name>A0ABQ6YYQ1_9ENTE</name>
<evidence type="ECO:0000256" key="6">
    <source>
        <dbReference type="SAM" id="Coils"/>
    </source>
</evidence>
<dbReference type="PANTHER" id="PTHR34382:SF7">
    <property type="entry name" value="PTS SYSTEM N,N'-DIACETYLCHITOBIOSE-SPECIFIC EIIA COMPONENT"/>
    <property type="match status" value="1"/>
</dbReference>
<feature type="coiled-coil region" evidence="6">
    <location>
        <begin position="30"/>
        <end position="64"/>
    </location>
</feature>
<evidence type="ECO:0000256" key="2">
    <source>
        <dbReference type="ARBA" id="ARBA00022597"/>
    </source>
</evidence>
<dbReference type="RefSeq" id="WP_161902574.1">
    <property type="nucleotide sequence ID" value="NZ_MAEL01000045.1"/>
</dbReference>
<feature type="modified residue" description="Phosphohistidine; by HPr" evidence="5">
    <location>
        <position position="80"/>
    </location>
</feature>
<reference evidence="7 8" key="1">
    <citation type="submission" date="2016-06" db="EMBL/GenBank/DDBJ databases">
        <title>Four novel species of enterococci isolated from chicken manure.</title>
        <authorList>
            <person name="Van Tyne D."/>
        </authorList>
    </citation>
    <scope>NUCLEOTIDE SEQUENCE [LARGE SCALE GENOMIC DNA]</scope>
    <source>
        <strain evidence="7 8">CU12B</strain>
    </source>
</reference>
<dbReference type="Proteomes" id="UP000782705">
    <property type="component" value="Unassembled WGS sequence"/>
</dbReference>
<dbReference type="InterPro" id="IPR003188">
    <property type="entry name" value="PTS_IIA_lac/cel"/>
</dbReference>
<protein>
    <submittedName>
        <fullName evidence="7">PTS sugar transporter subunit IIA</fullName>
    </submittedName>
</protein>
<evidence type="ECO:0000256" key="1">
    <source>
        <dbReference type="ARBA" id="ARBA00022448"/>
    </source>
</evidence>
<organism evidence="7 8">
    <name type="scientific">Candidatus Enterococcus willemsii</name>
    <dbReference type="NCBI Taxonomy" id="1857215"/>
    <lineage>
        <taxon>Bacteria</taxon>
        <taxon>Bacillati</taxon>
        <taxon>Bacillota</taxon>
        <taxon>Bacilli</taxon>
        <taxon>Lactobacillales</taxon>
        <taxon>Enterococcaceae</taxon>
        <taxon>Enterococcus</taxon>
    </lineage>
</organism>
<dbReference type="PANTHER" id="PTHR34382">
    <property type="entry name" value="PTS SYSTEM N,N'-DIACETYLCHITOBIOSE-SPECIFIC EIIA COMPONENT"/>
    <property type="match status" value="1"/>
</dbReference>
<dbReference type="EMBL" id="MAEL01000045">
    <property type="protein sequence ID" value="KAF1302914.1"/>
    <property type="molecule type" value="Genomic_DNA"/>
</dbReference>
<dbReference type="PROSITE" id="PS51095">
    <property type="entry name" value="PTS_EIIA_TYPE_3"/>
    <property type="match status" value="1"/>
</dbReference>
<evidence type="ECO:0000313" key="8">
    <source>
        <dbReference type="Proteomes" id="UP000782705"/>
    </source>
</evidence>
<keyword evidence="2 7" id="KW-0762">Sugar transport</keyword>
<dbReference type="InterPro" id="IPR036542">
    <property type="entry name" value="PTS_IIA_lac/cel_sf"/>
</dbReference>
<keyword evidence="4" id="KW-0598">Phosphotransferase system</keyword>
<dbReference type="Pfam" id="PF02255">
    <property type="entry name" value="PTS_IIA"/>
    <property type="match status" value="1"/>
</dbReference>
<dbReference type="SUPFAM" id="SSF46973">
    <property type="entry name" value="Enzyme IIa from lactose specific PTS, IIa-lac"/>
    <property type="match status" value="1"/>
</dbReference>
<evidence type="ECO:0000256" key="4">
    <source>
        <dbReference type="ARBA" id="ARBA00022683"/>
    </source>
</evidence>
<gene>
    <name evidence="7" type="ORF">BAU17_11915</name>
</gene>
<accession>A0ABQ6YYQ1</accession>
<comment type="caution">
    <text evidence="7">The sequence shown here is derived from an EMBL/GenBank/DDBJ whole genome shotgun (WGS) entry which is preliminary data.</text>
</comment>
<dbReference type="Gene3D" id="1.20.58.80">
    <property type="entry name" value="Phosphotransferase system, lactose/cellobiose-type IIA subunit"/>
    <property type="match status" value="1"/>
</dbReference>
<evidence type="ECO:0000313" key="7">
    <source>
        <dbReference type="EMBL" id="KAF1302914.1"/>
    </source>
</evidence>
<keyword evidence="1" id="KW-0813">Transport</keyword>
<keyword evidence="6" id="KW-0175">Coiled coil</keyword>
<keyword evidence="3" id="KW-0808">Transferase</keyword>